<feature type="domain" description="SWIM-type" evidence="6">
    <location>
        <begin position="194"/>
        <end position="226"/>
    </location>
</feature>
<dbReference type="PANTHER" id="PTHR31973:SF195">
    <property type="entry name" value="MUDR FAMILY TRANSPOSASE"/>
    <property type="match status" value="1"/>
</dbReference>
<dbReference type="PANTHER" id="PTHR31973">
    <property type="entry name" value="POLYPROTEIN, PUTATIVE-RELATED"/>
    <property type="match status" value="1"/>
</dbReference>
<evidence type="ECO:0000256" key="1">
    <source>
        <dbReference type="ARBA" id="ARBA00022723"/>
    </source>
</evidence>
<evidence type="ECO:0000313" key="7">
    <source>
        <dbReference type="EMBL" id="PWA01590.1"/>
    </source>
</evidence>
<accession>A0A2U1J914</accession>
<name>A0A2U1J914_SMIAN</name>
<keyword evidence="2 4" id="KW-0863">Zinc-finger</keyword>
<evidence type="ECO:0000256" key="2">
    <source>
        <dbReference type="ARBA" id="ARBA00022771"/>
    </source>
</evidence>
<dbReference type="PROSITE" id="PS50966">
    <property type="entry name" value="ZF_SWIM"/>
    <property type="match status" value="1"/>
</dbReference>
<gene>
    <name evidence="7" type="ORF">BB558_002307</name>
</gene>
<dbReference type="InterPro" id="IPR007527">
    <property type="entry name" value="Znf_SWIM"/>
</dbReference>
<evidence type="ECO:0000256" key="4">
    <source>
        <dbReference type="PROSITE-ProRule" id="PRU00325"/>
    </source>
</evidence>
<reference evidence="7 8" key="1">
    <citation type="journal article" date="2018" name="MBio">
        <title>Comparative Genomics Reveals the Core Gene Toolbox for the Fungus-Insect Symbiosis.</title>
        <authorList>
            <person name="Wang Y."/>
            <person name="Stata M."/>
            <person name="Wang W."/>
            <person name="Stajich J.E."/>
            <person name="White M.M."/>
            <person name="Moncalvo J.M."/>
        </authorList>
    </citation>
    <scope>NUCLEOTIDE SEQUENCE [LARGE SCALE GENOMIC DNA]</scope>
    <source>
        <strain evidence="7 8">AUS-126-30</strain>
    </source>
</reference>
<evidence type="ECO:0000256" key="3">
    <source>
        <dbReference type="ARBA" id="ARBA00022833"/>
    </source>
</evidence>
<dbReference type="SMART" id="SM00575">
    <property type="entry name" value="ZnF_PMZ"/>
    <property type="match status" value="1"/>
</dbReference>
<keyword evidence="3" id="KW-0862">Zinc</keyword>
<evidence type="ECO:0000256" key="5">
    <source>
        <dbReference type="SAM" id="MobiDB-lite"/>
    </source>
</evidence>
<keyword evidence="8" id="KW-1185">Reference proteome</keyword>
<sequence>MSVKDVSVRSPTLLSPEKTETTGNGFLEHIKKIDQLNRIGIIISDSNKGLLSSIYQVFGYNVLVSSCIRHMKVDFSKKFDWISKTNPKLWTRFCIPKSRFGAIASNAIEVVFSAFKEIRFFPSLDILINLENYILEKRCNRLAFGLEIKAGNGLLPFVKKKPEKNYSDSKSYLIRNKTSENVVIVRLSSSNDWFVANLNEYNCFCGEFQEFGIPCSHAISASDFLKIDITSLLSNI</sequence>
<dbReference type="Proteomes" id="UP000245591">
    <property type="component" value="Unassembled WGS sequence"/>
</dbReference>
<dbReference type="GO" id="GO:0008270">
    <property type="term" value="F:zinc ion binding"/>
    <property type="evidence" value="ECO:0007669"/>
    <property type="project" value="UniProtKB-KW"/>
</dbReference>
<evidence type="ECO:0000259" key="6">
    <source>
        <dbReference type="PROSITE" id="PS50966"/>
    </source>
</evidence>
<comment type="caution">
    <text evidence="7">The sequence shown here is derived from an EMBL/GenBank/DDBJ whole genome shotgun (WGS) entry which is preliminary data.</text>
</comment>
<evidence type="ECO:0000313" key="8">
    <source>
        <dbReference type="Proteomes" id="UP000245591"/>
    </source>
</evidence>
<proteinExistence type="predicted"/>
<protein>
    <recommendedName>
        <fullName evidence="6">SWIM-type domain-containing protein</fullName>
    </recommendedName>
</protein>
<keyword evidence="1" id="KW-0479">Metal-binding</keyword>
<dbReference type="Pfam" id="PF04434">
    <property type="entry name" value="SWIM"/>
    <property type="match status" value="1"/>
</dbReference>
<dbReference type="AlphaFoldDB" id="A0A2U1J914"/>
<organism evidence="7 8">
    <name type="scientific">Smittium angustum</name>
    <dbReference type="NCBI Taxonomy" id="133377"/>
    <lineage>
        <taxon>Eukaryota</taxon>
        <taxon>Fungi</taxon>
        <taxon>Fungi incertae sedis</taxon>
        <taxon>Zoopagomycota</taxon>
        <taxon>Kickxellomycotina</taxon>
        <taxon>Harpellomycetes</taxon>
        <taxon>Harpellales</taxon>
        <taxon>Legeriomycetaceae</taxon>
        <taxon>Smittium</taxon>
    </lineage>
</organism>
<dbReference type="EMBL" id="MBFU01000154">
    <property type="protein sequence ID" value="PWA01590.1"/>
    <property type="molecule type" value="Genomic_DNA"/>
</dbReference>
<feature type="region of interest" description="Disordered" evidence="5">
    <location>
        <begin position="1"/>
        <end position="20"/>
    </location>
</feature>
<dbReference type="InterPro" id="IPR006564">
    <property type="entry name" value="Znf_PMZ"/>
</dbReference>